<dbReference type="Pfam" id="PF13692">
    <property type="entry name" value="Glyco_trans_1_4"/>
    <property type="match status" value="1"/>
</dbReference>
<keyword evidence="1" id="KW-0808">Transferase</keyword>
<dbReference type="AlphaFoldDB" id="A0A0L6VZ42"/>
<proteinExistence type="predicted"/>
<reference evidence="2" key="1">
    <citation type="submission" date="2015-07" db="EMBL/GenBank/DDBJ databases">
        <title>Complete Genome of Thermincola ferriacetica strain Z-0001T.</title>
        <authorList>
            <person name="Lusk B."/>
            <person name="Badalamenti J.P."/>
            <person name="Parameswaran P."/>
            <person name="Bond D.R."/>
            <person name="Torres C.I."/>
        </authorList>
    </citation>
    <scope>NUCLEOTIDE SEQUENCE [LARGE SCALE GENOMIC DNA]</scope>
    <source>
        <strain evidence="2">Z-0001</strain>
    </source>
</reference>
<dbReference type="PANTHER" id="PTHR12526:SF630">
    <property type="entry name" value="GLYCOSYLTRANSFERASE"/>
    <property type="match status" value="1"/>
</dbReference>
<sequence length="391" mass="44982">MASTEINNRHIICISSVDWDPLWTRKQQVMSRLPESNTILYVEPPITLLSPFKDPSMWSKWRAWFKGIRPLPAQKNIFLYSPPVTLPFGNKSRLINRINQWWISLFLKRVISKLRIRNPILWTYMPNTADLLNYIEHDLLVYDCVDEHSEYTGLINKQVMIDMERDLMAECDIVFVTAPGLYEDKKAFAKNIYYLPNAANVEHFNKALAPETKIPPDIRNIPKPIVGFVGVIQDWIDLDLIKAIAVRYPEWSVVLVGPVGVGVDISGLAALPNVYLLGRKDIKDLPGYLKAFDLCINPFKLNALTDKVSPLKFYEYLASGKPIVSVDMPGVREFSDIIYIAHNKEEFVDFVKMAINTEDEGKQKKRLAAAARNSWESRVRFMMEKINLCFK</sequence>
<comment type="caution">
    <text evidence="1">The sequence shown here is derived from an EMBL/GenBank/DDBJ whole genome shotgun (WGS) entry which is preliminary data.</text>
</comment>
<evidence type="ECO:0000313" key="2">
    <source>
        <dbReference type="Proteomes" id="UP000037175"/>
    </source>
</evidence>
<dbReference type="EMBL" id="LGTE01000027">
    <property type="protein sequence ID" value="KNZ68545.1"/>
    <property type="molecule type" value="Genomic_DNA"/>
</dbReference>
<dbReference type="Gene3D" id="3.40.50.2000">
    <property type="entry name" value="Glycogen Phosphorylase B"/>
    <property type="match status" value="1"/>
</dbReference>
<dbReference type="GO" id="GO:0016740">
    <property type="term" value="F:transferase activity"/>
    <property type="evidence" value="ECO:0007669"/>
    <property type="project" value="UniProtKB-KW"/>
</dbReference>
<dbReference type="PANTHER" id="PTHR12526">
    <property type="entry name" value="GLYCOSYLTRANSFERASE"/>
    <property type="match status" value="1"/>
</dbReference>
<protein>
    <submittedName>
        <fullName evidence="1">Group 1 glycosyl transferase</fullName>
    </submittedName>
</protein>
<keyword evidence="2" id="KW-1185">Reference proteome</keyword>
<dbReference type="PATRIC" id="fig|281456.6.peg.3007"/>
<accession>A0A0L6VZ42</accession>
<organism evidence="1 2">
    <name type="scientific">Thermincola ferriacetica</name>
    <dbReference type="NCBI Taxonomy" id="281456"/>
    <lineage>
        <taxon>Bacteria</taxon>
        <taxon>Bacillati</taxon>
        <taxon>Bacillota</taxon>
        <taxon>Clostridia</taxon>
        <taxon>Eubacteriales</taxon>
        <taxon>Thermincolaceae</taxon>
        <taxon>Thermincola</taxon>
    </lineage>
</organism>
<dbReference type="SUPFAM" id="SSF53756">
    <property type="entry name" value="UDP-Glycosyltransferase/glycogen phosphorylase"/>
    <property type="match status" value="1"/>
</dbReference>
<name>A0A0L6VZ42_9FIRM</name>
<dbReference type="Gene3D" id="3.40.50.11010">
    <property type="match status" value="1"/>
</dbReference>
<evidence type="ECO:0000313" key="1">
    <source>
        <dbReference type="EMBL" id="KNZ68545.1"/>
    </source>
</evidence>
<dbReference type="Proteomes" id="UP000037175">
    <property type="component" value="Unassembled WGS sequence"/>
</dbReference>
<gene>
    <name evidence="1" type="ORF">Tfer_2874</name>
</gene>